<dbReference type="SUPFAM" id="SSF81383">
    <property type="entry name" value="F-box domain"/>
    <property type="match status" value="1"/>
</dbReference>
<dbReference type="Gene3D" id="1.20.1280.50">
    <property type="match status" value="1"/>
</dbReference>
<dbReference type="InterPro" id="IPR027417">
    <property type="entry name" value="P-loop_NTPase"/>
</dbReference>
<dbReference type="PANTHER" id="PTHR16008:SF4">
    <property type="entry name" value="F-BOX ONLY PROTEIN 4"/>
    <property type="match status" value="1"/>
</dbReference>
<dbReference type="InterPro" id="IPR036047">
    <property type="entry name" value="F-box-like_dom_sf"/>
</dbReference>
<dbReference type="InterPro" id="IPR001810">
    <property type="entry name" value="F-box_dom"/>
</dbReference>
<dbReference type="RefSeq" id="XP_072848895.1">
    <property type="nucleotide sequence ID" value="XM_072992794.1"/>
</dbReference>
<keyword evidence="3" id="KW-1185">Reference proteome</keyword>
<reference evidence="4" key="2">
    <citation type="submission" date="2025-08" db="UniProtKB">
        <authorList>
            <consortium name="RefSeq"/>
        </authorList>
    </citation>
    <scope>IDENTIFICATION</scope>
</reference>
<accession>A0ABM5FU19</accession>
<reference evidence="3" key="1">
    <citation type="submission" date="2025-05" db="UniProtKB">
        <authorList>
            <consortium name="RefSeq"/>
        </authorList>
    </citation>
    <scope>NUCLEOTIDE SEQUENCE [LARGE SCALE GENOMIC DNA]</scope>
</reference>
<sequence length="384" mass="43169">MAQGGGGGEWSRLEYALRASLRLLRDSWAQRGRLPGNPRGVPASAEDDTGESPPPSLSALEALPIDVLLYIMSFLEPRDLSHLGSTSRYLRLTVQDPLLWRYFLTRDLHSWPAVDWKSLPDAKIFNKPFAELNDSATCDYMEAYKKCYSCCKRRLNSSQPIYGTVASLLQSLITQAEPCFAMFGPGLEYLNESLVLKLMTSPEVLPLAGVPSRQIRGIGSGLTFHLNGQKFNILTLHSKTRKERLQAKEEDTNPINKMFYEKNRLDGAKQYRPIEHVKHMCGLVDGFIYVADAEVPKRHSLLIEVAQMAAMLDPALGPSDRPLLVLSCISYAQNERIPCVHLAHQLQLNLLGRPWRVQDTEVATLTGLLDGIQWLLEQARRRNT</sequence>
<feature type="region of interest" description="Disordered" evidence="1">
    <location>
        <begin position="33"/>
        <end position="56"/>
    </location>
</feature>
<dbReference type="PANTHER" id="PTHR16008">
    <property type="entry name" value="F-BOX ONLY PROTEIN 4"/>
    <property type="match status" value="1"/>
</dbReference>
<organism evidence="3 4">
    <name type="scientific">Pogona vitticeps</name>
    <name type="common">central bearded dragon</name>
    <dbReference type="NCBI Taxonomy" id="103695"/>
    <lineage>
        <taxon>Eukaryota</taxon>
        <taxon>Metazoa</taxon>
        <taxon>Chordata</taxon>
        <taxon>Craniata</taxon>
        <taxon>Vertebrata</taxon>
        <taxon>Euteleostomi</taxon>
        <taxon>Lepidosauria</taxon>
        <taxon>Squamata</taxon>
        <taxon>Bifurcata</taxon>
        <taxon>Unidentata</taxon>
        <taxon>Episquamata</taxon>
        <taxon>Toxicofera</taxon>
        <taxon>Iguania</taxon>
        <taxon>Acrodonta</taxon>
        <taxon>Agamidae</taxon>
        <taxon>Amphibolurinae</taxon>
        <taxon>Pogona</taxon>
    </lineage>
</organism>
<evidence type="ECO:0000313" key="4">
    <source>
        <dbReference type="RefSeq" id="XP_072848895.1"/>
    </source>
</evidence>
<evidence type="ECO:0000256" key="1">
    <source>
        <dbReference type="SAM" id="MobiDB-lite"/>
    </source>
</evidence>
<evidence type="ECO:0000313" key="3">
    <source>
        <dbReference type="Proteomes" id="UP001652642"/>
    </source>
</evidence>
<dbReference type="InterPro" id="IPR039588">
    <property type="entry name" value="FBXO4"/>
</dbReference>
<dbReference type="PROSITE" id="PS50181">
    <property type="entry name" value="FBOX"/>
    <property type="match status" value="1"/>
</dbReference>
<dbReference type="SMART" id="SM00256">
    <property type="entry name" value="FBOX"/>
    <property type="match status" value="1"/>
</dbReference>
<proteinExistence type="predicted"/>
<gene>
    <name evidence="4" type="primary">FBXO4</name>
</gene>
<evidence type="ECO:0000259" key="2">
    <source>
        <dbReference type="PROSITE" id="PS50181"/>
    </source>
</evidence>
<dbReference type="Gene3D" id="3.40.50.300">
    <property type="entry name" value="P-loop containing nucleotide triphosphate hydrolases"/>
    <property type="match status" value="1"/>
</dbReference>
<name>A0ABM5FU19_9SAUR</name>
<dbReference type="Proteomes" id="UP001652642">
    <property type="component" value="Chromosome 2"/>
</dbReference>
<dbReference type="GeneID" id="110073889"/>
<dbReference type="Pfam" id="PF12937">
    <property type="entry name" value="F-box-like"/>
    <property type="match status" value="1"/>
</dbReference>
<feature type="domain" description="F-box" evidence="2">
    <location>
        <begin position="57"/>
        <end position="103"/>
    </location>
</feature>
<protein>
    <submittedName>
        <fullName evidence="4">F-box only protein 4</fullName>
    </submittedName>
</protein>